<dbReference type="FunCoup" id="A0A1Z5KPN6">
    <property type="interactions" value="1009"/>
</dbReference>
<dbReference type="GO" id="GO:0005524">
    <property type="term" value="F:ATP binding"/>
    <property type="evidence" value="ECO:0007669"/>
    <property type="project" value="UniProtKB-UniRule"/>
</dbReference>
<keyword evidence="4 11" id="KW-0547">Nucleotide-binding</keyword>
<evidence type="ECO:0000256" key="3">
    <source>
        <dbReference type="ARBA" id="ARBA00022679"/>
    </source>
</evidence>
<evidence type="ECO:0000256" key="8">
    <source>
        <dbReference type="ARBA" id="ARBA00039165"/>
    </source>
</evidence>
<dbReference type="Pfam" id="PF00179">
    <property type="entry name" value="UQ_con"/>
    <property type="match status" value="1"/>
</dbReference>
<keyword evidence="14" id="KW-1185">Reference proteome</keyword>
<dbReference type="GO" id="GO:0005694">
    <property type="term" value="C:chromosome"/>
    <property type="evidence" value="ECO:0007669"/>
    <property type="project" value="UniProtKB-ARBA"/>
</dbReference>
<evidence type="ECO:0000313" key="14">
    <source>
        <dbReference type="Proteomes" id="UP000198406"/>
    </source>
</evidence>
<sequence>MSGIAMGRLREERKDWRRNHPVGFWAKPDTLADGSMNMFRWTAGIPGKKNTDWEGGVYKVIMEFPEDYPARPPKCKFTPPLFHPNVYPSGTVCLSILNEEEGWRPGINIRQILTGIQDLLDEPNPDSPAQSEAYNLYVKDRPKYKRRVQEEARKYAA</sequence>
<accession>A0A1Z5KPN6</accession>
<dbReference type="Proteomes" id="UP000198406">
    <property type="component" value="Unassembled WGS sequence"/>
</dbReference>
<keyword evidence="7" id="KW-0539">Nucleus</keyword>
<evidence type="ECO:0000313" key="13">
    <source>
        <dbReference type="EMBL" id="GAX28283.1"/>
    </source>
</evidence>
<dbReference type="SUPFAM" id="SSF54495">
    <property type="entry name" value="UBC-like"/>
    <property type="match status" value="1"/>
</dbReference>
<comment type="caution">
    <text evidence="13">The sequence shown here is derived from an EMBL/GenBank/DDBJ whole genome shotgun (WGS) entry which is preliminary data.</text>
</comment>
<dbReference type="GO" id="GO:0005634">
    <property type="term" value="C:nucleus"/>
    <property type="evidence" value="ECO:0007669"/>
    <property type="project" value="UniProtKB-SubCell"/>
</dbReference>
<keyword evidence="3" id="KW-0808">Transferase</keyword>
<dbReference type="GO" id="GO:0019787">
    <property type="term" value="F:ubiquitin-like protein transferase activity"/>
    <property type="evidence" value="ECO:0007669"/>
    <property type="project" value="UniProtKB-ARBA"/>
</dbReference>
<organism evidence="13 14">
    <name type="scientific">Fistulifera solaris</name>
    <name type="common">Oleaginous diatom</name>
    <dbReference type="NCBI Taxonomy" id="1519565"/>
    <lineage>
        <taxon>Eukaryota</taxon>
        <taxon>Sar</taxon>
        <taxon>Stramenopiles</taxon>
        <taxon>Ochrophyta</taxon>
        <taxon>Bacillariophyta</taxon>
        <taxon>Bacillariophyceae</taxon>
        <taxon>Bacillariophycidae</taxon>
        <taxon>Naviculales</taxon>
        <taxon>Naviculaceae</taxon>
        <taxon>Fistulifera</taxon>
    </lineage>
</organism>
<keyword evidence="6 11" id="KW-0067">ATP-binding</keyword>
<dbReference type="OrthoDB" id="6600758at2759"/>
<comment type="similarity">
    <text evidence="11">Belongs to the ubiquitin-conjugating enzyme family.</text>
</comment>
<comment type="pathway">
    <text evidence="2">Protein modification; protein sumoylation.</text>
</comment>
<evidence type="ECO:0000256" key="11">
    <source>
        <dbReference type="RuleBase" id="RU362109"/>
    </source>
</evidence>
<evidence type="ECO:0000256" key="1">
    <source>
        <dbReference type="ARBA" id="ARBA00004123"/>
    </source>
</evidence>
<evidence type="ECO:0000256" key="4">
    <source>
        <dbReference type="ARBA" id="ARBA00022741"/>
    </source>
</evidence>
<dbReference type="InterPro" id="IPR000608">
    <property type="entry name" value="UBC"/>
</dbReference>
<dbReference type="PANTHER" id="PTHR24067">
    <property type="entry name" value="UBIQUITIN-CONJUGATING ENZYME E2"/>
    <property type="match status" value="1"/>
</dbReference>
<evidence type="ECO:0000256" key="5">
    <source>
        <dbReference type="ARBA" id="ARBA00022786"/>
    </source>
</evidence>
<dbReference type="FunFam" id="3.10.110.10:FF:000035">
    <property type="entry name" value="SUMO-conjugating enzyme ubc9"/>
    <property type="match status" value="1"/>
</dbReference>
<evidence type="ECO:0000256" key="9">
    <source>
        <dbReference type="ARBA" id="ARBA00044296"/>
    </source>
</evidence>
<keyword evidence="5 11" id="KW-0833">Ubl conjugation pathway</keyword>
<dbReference type="InterPro" id="IPR016135">
    <property type="entry name" value="UBQ-conjugating_enzyme/RWD"/>
</dbReference>
<feature type="domain" description="UBC core" evidence="12">
    <location>
        <begin position="4"/>
        <end position="157"/>
    </location>
</feature>
<dbReference type="CDD" id="cd23798">
    <property type="entry name" value="UBCc_UBE2I"/>
    <property type="match status" value="1"/>
</dbReference>
<evidence type="ECO:0000259" key="12">
    <source>
        <dbReference type="PROSITE" id="PS50127"/>
    </source>
</evidence>
<name>A0A1Z5KPN6_FISSO</name>
<evidence type="ECO:0000256" key="10">
    <source>
        <dbReference type="PROSITE-ProRule" id="PRU10133"/>
    </source>
</evidence>
<dbReference type="EMBL" id="BDSP01000271">
    <property type="protein sequence ID" value="GAX28283.1"/>
    <property type="molecule type" value="Genomic_DNA"/>
</dbReference>
<dbReference type="Gene3D" id="3.10.110.10">
    <property type="entry name" value="Ubiquitin Conjugating Enzyme"/>
    <property type="match status" value="1"/>
</dbReference>
<reference evidence="13 14" key="1">
    <citation type="journal article" date="2015" name="Plant Cell">
        <title>Oil accumulation by the oleaginous diatom Fistulifera solaris as revealed by the genome and transcriptome.</title>
        <authorList>
            <person name="Tanaka T."/>
            <person name="Maeda Y."/>
            <person name="Veluchamy A."/>
            <person name="Tanaka M."/>
            <person name="Abida H."/>
            <person name="Marechal E."/>
            <person name="Bowler C."/>
            <person name="Muto M."/>
            <person name="Sunaga Y."/>
            <person name="Tanaka M."/>
            <person name="Yoshino T."/>
            <person name="Taniguchi T."/>
            <person name="Fukuda Y."/>
            <person name="Nemoto M."/>
            <person name="Matsumoto M."/>
            <person name="Wong P.S."/>
            <person name="Aburatani S."/>
            <person name="Fujibuchi W."/>
        </authorList>
    </citation>
    <scope>NUCLEOTIDE SEQUENCE [LARGE SCALE GENOMIC DNA]</scope>
    <source>
        <strain evidence="13 14">JPCC DA0580</strain>
    </source>
</reference>
<protein>
    <recommendedName>
        <fullName evidence="8">SUMO-conjugating enzyme UBC9</fullName>
    </recommendedName>
    <alternativeName>
        <fullName evidence="9">Ubiquitin carrier protein 9</fullName>
    </alternativeName>
</protein>
<dbReference type="PROSITE" id="PS00183">
    <property type="entry name" value="UBC_1"/>
    <property type="match status" value="1"/>
</dbReference>
<dbReference type="InParanoid" id="A0A1Z5KPN6"/>
<proteinExistence type="inferred from homology"/>
<gene>
    <name evidence="13" type="ORF">FisN_27Hh066</name>
</gene>
<dbReference type="InterPro" id="IPR023313">
    <property type="entry name" value="UBQ-conjugating_AS"/>
</dbReference>
<evidence type="ECO:0000256" key="6">
    <source>
        <dbReference type="ARBA" id="ARBA00022840"/>
    </source>
</evidence>
<evidence type="ECO:0000256" key="2">
    <source>
        <dbReference type="ARBA" id="ARBA00004718"/>
    </source>
</evidence>
<dbReference type="SMART" id="SM00212">
    <property type="entry name" value="UBCc"/>
    <property type="match status" value="1"/>
</dbReference>
<comment type="subcellular location">
    <subcellularLocation>
        <location evidence="1">Nucleus</location>
    </subcellularLocation>
</comment>
<dbReference type="PROSITE" id="PS50127">
    <property type="entry name" value="UBC_2"/>
    <property type="match status" value="1"/>
</dbReference>
<dbReference type="InterPro" id="IPR050113">
    <property type="entry name" value="Ub_conjugating_enzyme"/>
</dbReference>
<dbReference type="AlphaFoldDB" id="A0A1Z5KPN6"/>
<feature type="active site" description="Glycyl thioester intermediate" evidence="10">
    <location>
        <position position="93"/>
    </location>
</feature>
<evidence type="ECO:0000256" key="7">
    <source>
        <dbReference type="ARBA" id="ARBA00023242"/>
    </source>
</evidence>